<evidence type="ECO:0000256" key="1">
    <source>
        <dbReference type="SAM" id="MobiDB-lite"/>
    </source>
</evidence>
<dbReference type="Pfam" id="PF00102">
    <property type="entry name" value="Y_phosphatase"/>
    <property type="match status" value="1"/>
</dbReference>
<dbReference type="SUPFAM" id="SSF52799">
    <property type="entry name" value="(Phosphotyrosine protein) phosphatases II"/>
    <property type="match status" value="1"/>
</dbReference>
<sequence>MIIIAVLFVLFCLVPLCFSCFCWLQSKYPLKEVTEEKRPLIEGEEPEEKNGSKFKEEMNNWVNRHTEPPKSQWDLQEGEVLVERRPRGEGKSDPQMTTNHPEEQVGRGGKPLKGILLEDHGMGKPDSFAMIFKRMAFKPTFLEVMKAEERDPSKSLIQNWFEYCQPQFEIPSELTVWSSNESDCVDHDVQAWDLTAYLVEDQYFINASIVPMPGMMGNLGQAIICQAPMDSSFERKTNTCGRFWKMVHELKAEFIVMACQFVENEQPTCGKYFPEHKGGTKTYGSITVTLTDQHDMYGGDLIVRKISYHLKSNKADGKTLTHFQFTKWKARTIPTGEVAIEALKFVNQQVRRRLIPYICHSNLGTGRACVFTGIEYLTSMICNRSSRVSTHCFQVDFRSKRLGAIETGEQLYFVQNMAFELLIKDFGYTTEYSEKMKIEWDNLRNYYDKGPRNRKMLLELQAYELEKFGELIPFSSTGKKATILTVSAPPVPKQSSLRDKGVLDQLKNEMKAAEKSHNKSAMKPALMTAVDKTRDASIDKTQTVSQSFRPPRLGGANLDQMDFGGAAM</sequence>
<feature type="signal peptide" evidence="2">
    <location>
        <begin position="1"/>
        <end position="19"/>
    </location>
</feature>
<name>A0A1I7UMA7_9PELO</name>
<keyword evidence="2" id="KW-0732">Signal</keyword>
<protein>
    <submittedName>
        <fullName evidence="6">Tyrosine-protein phosphatase domain-containing protein</fullName>
    </submittedName>
</protein>
<dbReference type="InterPro" id="IPR029021">
    <property type="entry name" value="Prot-tyrosine_phosphatase-like"/>
</dbReference>
<evidence type="ECO:0000313" key="6">
    <source>
        <dbReference type="WBParaSite" id="Csp11.Scaffold630.g17392.t1"/>
    </source>
</evidence>
<proteinExistence type="predicted"/>
<feature type="chain" id="PRO_5009309104" evidence="2">
    <location>
        <begin position="20"/>
        <end position="568"/>
    </location>
</feature>
<dbReference type="PANTHER" id="PTHR46163">
    <property type="entry name" value="TYROSINE-PROTEIN PHOSPHATASE-RELATED"/>
    <property type="match status" value="1"/>
</dbReference>
<dbReference type="InterPro" id="IPR003595">
    <property type="entry name" value="Tyr_Pase_cat"/>
</dbReference>
<organism evidence="5 6">
    <name type="scientific">Caenorhabditis tropicalis</name>
    <dbReference type="NCBI Taxonomy" id="1561998"/>
    <lineage>
        <taxon>Eukaryota</taxon>
        <taxon>Metazoa</taxon>
        <taxon>Ecdysozoa</taxon>
        <taxon>Nematoda</taxon>
        <taxon>Chromadorea</taxon>
        <taxon>Rhabditida</taxon>
        <taxon>Rhabditina</taxon>
        <taxon>Rhabditomorpha</taxon>
        <taxon>Rhabditoidea</taxon>
        <taxon>Rhabditidae</taxon>
        <taxon>Peloderinae</taxon>
        <taxon>Caenorhabditis</taxon>
    </lineage>
</organism>
<keyword evidence="5" id="KW-1185">Reference proteome</keyword>
<dbReference type="GO" id="GO:0004725">
    <property type="term" value="F:protein tyrosine phosphatase activity"/>
    <property type="evidence" value="ECO:0007669"/>
    <property type="project" value="InterPro"/>
</dbReference>
<dbReference type="AlphaFoldDB" id="A0A1I7UMA7"/>
<evidence type="ECO:0000313" key="5">
    <source>
        <dbReference type="Proteomes" id="UP000095282"/>
    </source>
</evidence>
<dbReference type="eggNOG" id="KOG0789">
    <property type="taxonomic scope" value="Eukaryota"/>
</dbReference>
<feature type="domain" description="Tyrosine-protein phosphatase" evidence="3">
    <location>
        <begin position="204"/>
        <end position="421"/>
    </location>
</feature>
<dbReference type="SMART" id="SM00194">
    <property type="entry name" value="PTPc"/>
    <property type="match status" value="1"/>
</dbReference>
<dbReference type="PROSITE" id="PS50056">
    <property type="entry name" value="TYR_PHOSPHATASE_2"/>
    <property type="match status" value="1"/>
</dbReference>
<evidence type="ECO:0000256" key="2">
    <source>
        <dbReference type="SAM" id="SignalP"/>
    </source>
</evidence>
<dbReference type="WBParaSite" id="Csp11.Scaffold630.g17392.t1">
    <property type="protein sequence ID" value="Csp11.Scaffold630.g17392.t1"/>
    <property type="gene ID" value="Csp11.Scaffold630.g17392"/>
</dbReference>
<evidence type="ECO:0000259" key="3">
    <source>
        <dbReference type="PROSITE" id="PS50055"/>
    </source>
</evidence>
<evidence type="ECO:0000259" key="4">
    <source>
        <dbReference type="PROSITE" id="PS50056"/>
    </source>
</evidence>
<dbReference type="InterPro" id="IPR000387">
    <property type="entry name" value="Tyr_Pase_dom"/>
</dbReference>
<dbReference type="CDD" id="cd00047">
    <property type="entry name" value="PTPc"/>
    <property type="match status" value="1"/>
</dbReference>
<reference evidence="6" key="1">
    <citation type="submission" date="2016-11" db="UniProtKB">
        <authorList>
            <consortium name="WormBaseParasite"/>
        </authorList>
    </citation>
    <scope>IDENTIFICATION</scope>
</reference>
<feature type="region of interest" description="Disordered" evidence="1">
    <location>
        <begin position="85"/>
        <end position="109"/>
    </location>
</feature>
<feature type="domain" description="Tyrosine specific protein phosphatases" evidence="4">
    <location>
        <begin position="337"/>
        <end position="412"/>
    </location>
</feature>
<dbReference type="Proteomes" id="UP000095282">
    <property type="component" value="Unplaced"/>
</dbReference>
<dbReference type="InterPro" id="IPR000242">
    <property type="entry name" value="PTP_cat"/>
</dbReference>
<dbReference type="InterPro" id="IPR052782">
    <property type="entry name" value="Oocyte-zygote_transition_reg"/>
</dbReference>
<accession>A0A1I7UMA7</accession>
<dbReference type="PRINTS" id="PR00700">
    <property type="entry name" value="PRTYPHPHTASE"/>
</dbReference>
<dbReference type="STRING" id="1561998.A0A1I7UMA7"/>
<dbReference type="Gene3D" id="3.90.190.10">
    <property type="entry name" value="Protein tyrosine phosphatase superfamily"/>
    <property type="match status" value="1"/>
</dbReference>
<dbReference type="SMART" id="SM00404">
    <property type="entry name" value="PTPc_motif"/>
    <property type="match status" value="1"/>
</dbReference>
<dbReference type="PROSITE" id="PS50055">
    <property type="entry name" value="TYR_PHOSPHATASE_PTP"/>
    <property type="match status" value="1"/>
</dbReference>